<gene>
    <name evidence="11" type="ORF">FRUB_10566</name>
</gene>
<dbReference type="FunFam" id="3.30.420.40:FF:000008">
    <property type="entry name" value="Glycerol kinase"/>
    <property type="match status" value="1"/>
</dbReference>
<keyword evidence="6" id="KW-0067">ATP-binding</keyword>
<feature type="region of interest" description="Disordered" evidence="8">
    <location>
        <begin position="356"/>
        <end position="402"/>
    </location>
</feature>
<evidence type="ECO:0000259" key="10">
    <source>
        <dbReference type="Pfam" id="PF02782"/>
    </source>
</evidence>
<evidence type="ECO:0000256" key="6">
    <source>
        <dbReference type="ARBA" id="ARBA00022840"/>
    </source>
</evidence>
<feature type="compositionally biased region" description="Polar residues" evidence="8">
    <location>
        <begin position="393"/>
        <end position="402"/>
    </location>
</feature>
<evidence type="ECO:0000256" key="3">
    <source>
        <dbReference type="ARBA" id="ARBA00022741"/>
    </source>
</evidence>
<evidence type="ECO:0000313" key="11">
    <source>
        <dbReference type="EMBL" id="OWK34595.1"/>
    </source>
</evidence>
<evidence type="ECO:0000256" key="5">
    <source>
        <dbReference type="ARBA" id="ARBA00022798"/>
    </source>
</evidence>
<dbReference type="GO" id="GO:0005524">
    <property type="term" value="F:ATP binding"/>
    <property type="evidence" value="ECO:0007669"/>
    <property type="project" value="UniProtKB-KW"/>
</dbReference>
<dbReference type="AlphaFoldDB" id="A0A225DDX0"/>
<evidence type="ECO:0000259" key="9">
    <source>
        <dbReference type="Pfam" id="PF00370"/>
    </source>
</evidence>
<dbReference type="InterPro" id="IPR018485">
    <property type="entry name" value="FGGY_C"/>
</dbReference>
<evidence type="ECO:0000313" key="12">
    <source>
        <dbReference type="Proteomes" id="UP000214646"/>
    </source>
</evidence>
<organism evidence="11 12">
    <name type="scientific">Fimbriiglobus ruber</name>
    <dbReference type="NCBI Taxonomy" id="1908690"/>
    <lineage>
        <taxon>Bacteria</taxon>
        <taxon>Pseudomonadati</taxon>
        <taxon>Planctomycetota</taxon>
        <taxon>Planctomycetia</taxon>
        <taxon>Gemmatales</taxon>
        <taxon>Gemmataceae</taxon>
        <taxon>Fimbriiglobus</taxon>
    </lineage>
</organism>
<keyword evidence="5" id="KW-0319">Glycerol metabolism</keyword>
<dbReference type="Gene3D" id="3.30.420.40">
    <property type="match status" value="2"/>
</dbReference>
<dbReference type="SUPFAM" id="SSF53067">
    <property type="entry name" value="Actin-like ATPase domain"/>
    <property type="match status" value="2"/>
</dbReference>
<dbReference type="GO" id="GO:0006071">
    <property type="term" value="P:glycerol metabolic process"/>
    <property type="evidence" value="ECO:0007669"/>
    <property type="project" value="UniProtKB-KW"/>
</dbReference>
<feature type="domain" description="Carbohydrate kinase FGGY N-terminal" evidence="9">
    <location>
        <begin position="5"/>
        <end position="249"/>
    </location>
</feature>
<dbReference type="PROSITE" id="PS00933">
    <property type="entry name" value="FGGY_KINASES_1"/>
    <property type="match status" value="1"/>
</dbReference>
<dbReference type="GO" id="GO:0005829">
    <property type="term" value="C:cytosol"/>
    <property type="evidence" value="ECO:0007669"/>
    <property type="project" value="TreeGrafter"/>
</dbReference>
<dbReference type="InterPro" id="IPR043129">
    <property type="entry name" value="ATPase_NBD"/>
</dbReference>
<accession>A0A225DDX0</accession>
<dbReference type="PANTHER" id="PTHR10196">
    <property type="entry name" value="SUGAR KINASE"/>
    <property type="match status" value="1"/>
</dbReference>
<comment type="similarity">
    <text evidence="1">Belongs to the FGGY kinase family.</text>
</comment>
<dbReference type="Pfam" id="PF02782">
    <property type="entry name" value="FGGY_C"/>
    <property type="match status" value="1"/>
</dbReference>
<dbReference type="PANTHER" id="PTHR10196:SF69">
    <property type="entry name" value="GLYCEROL KINASE"/>
    <property type="match status" value="1"/>
</dbReference>
<proteinExistence type="inferred from homology"/>
<evidence type="ECO:0000256" key="7">
    <source>
        <dbReference type="ARBA" id="ARBA00043149"/>
    </source>
</evidence>
<comment type="caution">
    <text evidence="11">The sequence shown here is derived from an EMBL/GenBank/DDBJ whole genome shotgun (WGS) entry which is preliminary data.</text>
</comment>
<dbReference type="Pfam" id="PF00370">
    <property type="entry name" value="FGGY_N"/>
    <property type="match status" value="1"/>
</dbReference>
<protein>
    <recommendedName>
        <fullName evidence="7">ATP:glycerol 3-phosphotransferase</fullName>
    </recommendedName>
</protein>
<keyword evidence="4 11" id="KW-0418">Kinase</keyword>
<sequence>MSSPVILSIDQGTTSTRAVVYDPAAFRVLGTAQQELEQHYPRDGWVEHEPEEIWYAVARTVREALAAAGTPTVAAIGITNQRETVVVWDRAADRPVHRAIVWQDRRTTDFCRARAADQPWLRGKTGLVLDPYFSATKLRWLFDNRPELKRAAERGDLACGTIDSFLIWRLTGGRVHATDTTNASRTLLFDIHTLQWDDDLLRYFGVPRAVLPEVKPSAADFGTTAGLDFLPDGVPIRGVAGDQQAALFGQCAFGPGAAKCTYGTGAFFLMHTGDTPVASGHQLLTTVAAMTGARPQYALEGAVFVAGAAVQWLRDGLHLFRTAADVERLARESNPAEPVLFVPGFVGLGAPHWVPEGPRRDLRADPRDDRRRPRPRGLGRCRFPGRRPDRRGTQGSCPNRGR</sequence>
<dbReference type="InterPro" id="IPR018483">
    <property type="entry name" value="Carb_kinase_FGGY_CS"/>
</dbReference>
<name>A0A225DDX0_9BACT</name>
<reference evidence="12" key="1">
    <citation type="submission" date="2017-06" db="EMBL/GenBank/DDBJ databases">
        <title>Genome analysis of Fimbriiglobus ruber SP5, the first member of the order Planctomycetales with confirmed chitinolytic capability.</title>
        <authorList>
            <person name="Ravin N.V."/>
            <person name="Rakitin A.L."/>
            <person name="Ivanova A.A."/>
            <person name="Beletsky A.V."/>
            <person name="Kulichevskaya I.S."/>
            <person name="Mardanov A.V."/>
            <person name="Dedysh S.N."/>
        </authorList>
    </citation>
    <scope>NUCLEOTIDE SEQUENCE [LARGE SCALE GENOMIC DNA]</scope>
    <source>
        <strain evidence="12">SP5</strain>
    </source>
</reference>
<dbReference type="Proteomes" id="UP000214646">
    <property type="component" value="Unassembled WGS sequence"/>
</dbReference>
<feature type="compositionally biased region" description="Basic and acidic residues" evidence="8">
    <location>
        <begin position="357"/>
        <end position="371"/>
    </location>
</feature>
<keyword evidence="12" id="KW-1185">Reference proteome</keyword>
<dbReference type="InterPro" id="IPR018484">
    <property type="entry name" value="FGGY_N"/>
</dbReference>
<keyword evidence="3" id="KW-0547">Nucleotide-binding</keyword>
<evidence type="ECO:0000256" key="2">
    <source>
        <dbReference type="ARBA" id="ARBA00022679"/>
    </source>
</evidence>
<keyword evidence="2" id="KW-0808">Transferase</keyword>
<feature type="compositionally biased region" description="Basic residues" evidence="8">
    <location>
        <begin position="372"/>
        <end position="385"/>
    </location>
</feature>
<evidence type="ECO:0000256" key="1">
    <source>
        <dbReference type="ARBA" id="ARBA00009156"/>
    </source>
</evidence>
<dbReference type="EMBL" id="NIDE01000020">
    <property type="protein sequence ID" value="OWK34595.1"/>
    <property type="molecule type" value="Genomic_DNA"/>
</dbReference>
<feature type="domain" description="Carbohydrate kinase FGGY C-terminal" evidence="10">
    <location>
        <begin position="258"/>
        <end position="356"/>
    </location>
</feature>
<evidence type="ECO:0000256" key="4">
    <source>
        <dbReference type="ARBA" id="ARBA00022777"/>
    </source>
</evidence>
<dbReference type="GO" id="GO:0004370">
    <property type="term" value="F:glycerol kinase activity"/>
    <property type="evidence" value="ECO:0007669"/>
    <property type="project" value="TreeGrafter"/>
</dbReference>
<evidence type="ECO:0000256" key="8">
    <source>
        <dbReference type="SAM" id="MobiDB-lite"/>
    </source>
</evidence>